<dbReference type="GO" id="GO:0003677">
    <property type="term" value="F:DNA binding"/>
    <property type="evidence" value="ECO:0007669"/>
    <property type="project" value="InterPro"/>
</dbReference>
<dbReference type="CDD" id="cd16393">
    <property type="entry name" value="SPO0J_N"/>
    <property type="match status" value="1"/>
</dbReference>
<dbReference type="PANTHER" id="PTHR33375:SF1">
    <property type="entry name" value="CHROMOSOME-PARTITIONING PROTEIN PARB-RELATED"/>
    <property type="match status" value="1"/>
</dbReference>
<organism evidence="5 7">
    <name type="scientific">Pseudobacteroides cellulosolvens ATCC 35603 = DSM 2933</name>
    <dbReference type="NCBI Taxonomy" id="398512"/>
    <lineage>
        <taxon>Bacteria</taxon>
        <taxon>Bacillati</taxon>
        <taxon>Bacillota</taxon>
        <taxon>Clostridia</taxon>
        <taxon>Eubacteriales</taxon>
        <taxon>Oscillospiraceae</taxon>
        <taxon>Pseudobacteroides</taxon>
    </lineage>
</organism>
<dbReference type="Gene3D" id="1.10.10.2830">
    <property type="match status" value="1"/>
</dbReference>
<dbReference type="RefSeq" id="WP_050753964.1">
    <property type="nucleotide sequence ID" value="NZ_JQKC01000096.1"/>
</dbReference>
<evidence type="ECO:0000256" key="3">
    <source>
        <dbReference type="SAM" id="MobiDB-lite"/>
    </source>
</evidence>
<dbReference type="EMBL" id="LGTC01000001">
    <property type="protein sequence ID" value="KNY30477.1"/>
    <property type="molecule type" value="Genomic_DNA"/>
</dbReference>
<dbReference type="InterPro" id="IPR041468">
    <property type="entry name" value="HTH_ParB/Spo0J"/>
</dbReference>
<reference evidence="7" key="2">
    <citation type="submission" date="2015-07" db="EMBL/GenBank/DDBJ databases">
        <title>Near-Complete Genome Sequence of the Cellulolytic Bacterium Bacteroides (Pseudobacteroides) cellulosolvens ATCC 35603.</title>
        <authorList>
            <person name="Dassa B."/>
            <person name="Utturkar S.M."/>
            <person name="Klingeman D.M."/>
            <person name="Hurt R.A."/>
            <person name="Keller M."/>
            <person name="Xu J."/>
            <person name="Reddy Y.H.K."/>
            <person name="Borovok I."/>
            <person name="Grinberg I.R."/>
            <person name="Lamed R."/>
            <person name="Zhivin O."/>
            <person name="Bayer E.A."/>
            <person name="Brown S.D."/>
        </authorList>
    </citation>
    <scope>NUCLEOTIDE SEQUENCE [LARGE SCALE GENOMIC DNA]</scope>
    <source>
        <strain evidence="7">DSM 2933</strain>
    </source>
</reference>
<dbReference type="GO" id="GO:0045881">
    <property type="term" value="P:positive regulation of sporulation resulting in formation of a cellular spore"/>
    <property type="evidence" value="ECO:0007669"/>
    <property type="project" value="TreeGrafter"/>
</dbReference>
<proteinExistence type="inferred from homology"/>
<name>A0A0L6JYD4_9FIRM</name>
<dbReference type="InterPro" id="IPR004437">
    <property type="entry name" value="ParB/RepB/Spo0J"/>
</dbReference>
<dbReference type="PATRIC" id="fig|398512.5.peg.6030"/>
<dbReference type="Pfam" id="PF17762">
    <property type="entry name" value="HTH_ParB"/>
    <property type="match status" value="1"/>
</dbReference>
<dbReference type="PANTHER" id="PTHR33375">
    <property type="entry name" value="CHROMOSOME-PARTITIONING PROTEIN PARB-RELATED"/>
    <property type="match status" value="1"/>
</dbReference>
<feature type="domain" description="ParB-like N-terminal" evidence="4">
    <location>
        <begin position="8"/>
        <end position="96"/>
    </location>
</feature>
<dbReference type="NCBIfam" id="TIGR00180">
    <property type="entry name" value="parB_part"/>
    <property type="match status" value="1"/>
</dbReference>
<dbReference type="Pfam" id="PF02195">
    <property type="entry name" value="ParB_N"/>
    <property type="match status" value="1"/>
</dbReference>
<evidence type="ECO:0000313" key="6">
    <source>
        <dbReference type="EMBL" id="KNY30477.1"/>
    </source>
</evidence>
<evidence type="ECO:0000259" key="4">
    <source>
        <dbReference type="SMART" id="SM00470"/>
    </source>
</evidence>
<comment type="caution">
    <text evidence="5">The sequence shown here is derived from an EMBL/GenBank/DDBJ whole genome shotgun (WGS) entry which is preliminary data.</text>
</comment>
<accession>A0A0L6JYD4</accession>
<evidence type="ECO:0000313" key="7">
    <source>
        <dbReference type="Proteomes" id="UP000036923"/>
    </source>
</evidence>
<dbReference type="STRING" id="398512.Bccel_5752"/>
<dbReference type="InterPro" id="IPR036086">
    <property type="entry name" value="ParB/Sulfiredoxin_sf"/>
</dbReference>
<sequence length="254" mass="29053">MANDISQLKTPIADFQPDPNQPRKYFDETALLELSESVKQYGVLQPIIYYVNETGQKIIVAGERRYQAAKLAGLTEIPAISIESNDADKVAIIENILRQDLTPLEEAEALQRLKDKYKYSNEKLAQVFTKSPSNISETLLITKLPDIIKENCRNRPEIPKRDLIKIARMRSEAGQINTFNKLIKYKPENEEPKNEEQDGKENYKLTLGFIKSLTSKLNKSNIIMSNDEERTNMKNQLELLSDAISNYMDKNGLK</sequence>
<reference evidence="5" key="1">
    <citation type="submission" date="2015-07" db="EMBL/GenBank/DDBJ databases">
        <title>MeaNS - Measles Nucleotide Surveillance Program.</title>
        <authorList>
            <person name="Tran T."/>
            <person name="Druce J."/>
        </authorList>
    </citation>
    <scope>NUCLEOTIDE SEQUENCE</scope>
    <source>
        <strain evidence="5">DSM 2933</strain>
    </source>
</reference>
<feature type="region of interest" description="Disordered" evidence="3">
    <location>
        <begin position="1"/>
        <end position="21"/>
    </location>
</feature>
<dbReference type="AlphaFoldDB" id="A0A0L6JYD4"/>
<dbReference type="Gene3D" id="3.90.1530.30">
    <property type="match status" value="1"/>
</dbReference>
<dbReference type="Proteomes" id="UP000036923">
    <property type="component" value="Unassembled WGS sequence"/>
</dbReference>
<dbReference type="eggNOG" id="COG1475">
    <property type="taxonomic scope" value="Bacteria"/>
</dbReference>
<evidence type="ECO:0000256" key="1">
    <source>
        <dbReference type="ARBA" id="ARBA00006295"/>
    </source>
</evidence>
<dbReference type="GO" id="GO:0005694">
    <property type="term" value="C:chromosome"/>
    <property type="evidence" value="ECO:0007669"/>
    <property type="project" value="TreeGrafter"/>
</dbReference>
<keyword evidence="7" id="KW-1185">Reference proteome</keyword>
<protein>
    <recommendedName>
        <fullName evidence="4">ParB-like N-terminal domain-containing protein</fullName>
    </recommendedName>
</protein>
<dbReference type="OrthoDB" id="9802051at2"/>
<dbReference type="EMBL" id="LGTC01000001">
    <property type="protein sequence ID" value="KNY30472.1"/>
    <property type="molecule type" value="Genomic_DNA"/>
</dbReference>
<evidence type="ECO:0000313" key="5">
    <source>
        <dbReference type="EMBL" id="KNY30472.1"/>
    </source>
</evidence>
<dbReference type="SUPFAM" id="SSF110849">
    <property type="entry name" value="ParB/Sulfiredoxin"/>
    <property type="match status" value="1"/>
</dbReference>
<dbReference type="InterPro" id="IPR003115">
    <property type="entry name" value="ParB_N"/>
</dbReference>
<keyword evidence="2" id="KW-0159">Chromosome partition</keyword>
<evidence type="ECO:0000256" key="2">
    <source>
        <dbReference type="ARBA" id="ARBA00022829"/>
    </source>
</evidence>
<comment type="similarity">
    <text evidence="1">Belongs to the ParB family.</text>
</comment>
<dbReference type="SMART" id="SM00470">
    <property type="entry name" value="ParB"/>
    <property type="match status" value="1"/>
</dbReference>
<dbReference type="InterPro" id="IPR050336">
    <property type="entry name" value="Chromosome_partition/occlusion"/>
</dbReference>
<gene>
    <name evidence="5" type="ORF">Bccel_5752</name>
    <name evidence="6" type="ORF">Bccel_5757</name>
</gene>
<dbReference type="GO" id="GO:0007059">
    <property type="term" value="P:chromosome segregation"/>
    <property type="evidence" value="ECO:0007669"/>
    <property type="project" value="UniProtKB-KW"/>
</dbReference>